<feature type="compositionally biased region" description="Polar residues" evidence="17">
    <location>
        <begin position="85"/>
        <end position="96"/>
    </location>
</feature>
<dbReference type="Gene3D" id="6.10.250.550">
    <property type="match status" value="1"/>
</dbReference>
<dbReference type="InterPro" id="IPR018162">
    <property type="entry name" value="Ala-tRNA-ligase_IIc_anticod-bd"/>
</dbReference>
<dbReference type="Proteomes" id="UP000323000">
    <property type="component" value="Chromosome 4"/>
</dbReference>
<feature type="region of interest" description="Disordered" evidence="17">
    <location>
        <begin position="38"/>
        <end position="114"/>
    </location>
</feature>
<evidence type="ECO:0000313" key="20">
    <source>
        <dbReference type="Proteomes" id="UP000323000"/>
    </source>
</evidence>
<feature type="compositionally biased region" description="Polar residues" evidence="17">
    <location>
        <begin position="105"/>
        <end position="114"/>
    </location>
</feature>
<dbReference type="InterPro" id="IPR018165">
    <property type="entry name" value="Ala-tRNA-synth_IIc_core"/>
</dbReference>
<name>A0A5C7I6Y5_9ROSI</name>
<feature type="binding site" evidence="15">
    <location>
        <position position="755"/>
    </location>
    <ligand>
        <name>Zn(2+)</name>
        <dbReference type="ChEBI" id="CHEBI:29105"/>
    </ligand>
</feature>
<dbReference type="HAMAP" id="MF_03134">
    <property type="entry name" value="Ala_tRNA_synth_plantC"/>
    <property type="match status" value="1"/>
</dbReference>
<dbReference type="Gene3D" id="3.10.310.40">
    <property type="match status" value="1"/>
</dbReference>
<keyword evidence="2 15" id="KW-0150">Chloroplast</keyword>
<evidence type="ECO:0000256" key="3">
    <source>
        <dbReference type="ARBA" id="ARBA00022555"/>
    </source>
</evidence>
<dbReference type="SUPFAM" id="SSF101353">
    <property type="entry name" value="Putative anticodon-binding domain of alanyl-tRNA synthetase (AlaRS)"/>
    <property type="match status" value="1"/>
</dbReference>
<dbReference type="InterPro" id="IPR045864">
    <property type="entry name" value="aa-tRNA-synth_II/BPL/LPL"/>
</dbReference>
<dbReference type="SMART" id="SM00863">
    <property type="entry name" value="tRNA_SAD"/>
    <property type="match status" value="1"/>
</dbReference>
<dbReference type="InterPro" id="IPR018164">
    <property type="entry name" value="Ala-tRNA-synth_IIc_N"/>
</dbReference>
<evidence type="ECO:0000256" key="8">
    <source>
        <dbReference type="ARBA" id="ARBA00022833"/>
    </source>
</evidence>
<proteinExistence type="inferred from homology"/>
<comment type="subunit">
    <text evidence="15">Monomer.</text>
</comment>
<evidence type="ECO:0000259" key="18">
    <source>
        <dbReference type="PROSITE" id="PS50860"/>
    </source>
</evidence>
<dbReference type="GO" id="GO:0008270">
    <property type="term" value="F:zinc ion binding"/>
    <property type="evidence" value="ECO:0007669"/>
    <property type="project" value="UniProtKB-UniRule"/>
</dbReference>
<dbReference type="GO" id="GO:0004813">
    <property type="term" value="F:alanine-tRNA ligase activity"/>
    <property type="evidence" value="ECO:0007669"/>
    <property type="project" value="UniProtKB-UniRule"/>
</dbReference>
<comment type="subcellular location">
    <subcellularLocation>
        <location evidence="15">Plastid</location>
        <location evidence="15">Chloroplast</location>
    </subcellularLocation>
    <subcellularLocation>
        <location evidence="15">Mitochondrion</location>
    </subcellularLocation>
</comment>
<keyword evidence="8 15" id="KW-0862">Zinc</keyword>
<dbReference type="GO" id="GO:0005829">
    <property type="term" value="C:cytosol"/>
    <property type="evidence" value="ECO:0007669"/>
    <property type="project" value="TreeGrafter"/>
</dbReference>
<feature type="region of interest" description="Disordered" evidence="17">
    <location>
        <begin position="155"/>
        <end position="178"/>
    </location>
</feature>
<dbReference type="SUPFAM" id="SSF55681">
    <property type="entry name" value="Class II aaRS and biotin synthetases"/>
    <property type="match status" value="1"/>
</dbReference>
<keyword evidence="11 15" id="KW-0648">Protein biosynthesis</keyword>
<keyword evidence="6 15" id="KW-0479">Metal-binding</keyword>
<dbReference type="InterPro" id="IPR018163">
    <property type="entry name" value="Thr/Ala-tRNA-synth_IIc_edit"/>
</dbReference>
<feature type="domain" description="Alanyl-transfer RNA synthetases family profile" evidence="18">
    <location>
        <begin position="178"/>
        <end position="900"/>
    </location>
</feature>
<feature type="binding site" evidence="15">
    <location>
        <position position="857"/>
    </location>
    <ligand>
        <name>Zn(2+)</name>
        <dbReference type="ChEBI" id="CHEBI:29105"/>
    </ligand>
</feature>
<dbReference type="Pfam" id="PF07973">
    <property type="entry name" value="tRNA_SAD"/>
    <property type="match status" value="1"/>
</dbReference>
<keyword evidence="16" id="KW-0175">Coiled coil</keyword>
<evidence type="ECO:0000256" key="13">
    <source>
        <dbReference type="ARBA" id="ARBA00023128"/>
    </source>
</evidence>
<dbReference type="GO" id="GO:0005739">
    <property type="term" value="C:mitochondrion"/>
    <property type="evidence" value="ECO:0007669"/>
    <property type="project" value="UniProtKB-SubCell"/>
</dbReference>
<dbReference type="FunFam" id="3.10.310.40:FF:000001">
    <property type="entry name" value="Alanine--tRNA ligase"/>
    <property type="match status" value="1"/>
</dbReference>
<dbReference type="Gene3D" id="3.30.930.10">
    <property type="entry name" value="Bira Bifunctional Protein, Domain 2"/>
    <property type="match status" value="1"/>
</dbReference>
<keyword evidence="10 15" id="KW-0694">RNA-binding</keyword>
<evidence type="ECO:0000256" key="1">
    <source>
        <dbReference type="ARBA" id="ARBA00008429"/>
    </source>
</evidence>
<dbReference type="InterPro" id="IPR002318">
    <property type="entry name" value="Ala-tRNA-lgiase_IIc"/>
</dbReference>
<evidence type="ECO:0000256" key="4">
    <source>
        <dbReference type="ARBA" id="ARBA00022598"/>
    </source>
</evidence>
<keyword evidence="4 15" id="KW-0436">Ligase</keyword>
<comment type="domain">
    <text evidence="15">Consists of three domains; the N-terminal catalytic domain, the editing domain and the C-terminal C-Ala domain. The editing domain removes incorrectly charged amino acids, while the C-Ala domain, along with tRNA(Ala), serves as a bridge to cooperatively bring together the editing and aminoacylation centers thus stimulating deacylation of misacylated tRNAs.</text>
</comment>
<evidence type="ECO:0000256" key="5">
    <source>
        <dbReference type="ARBA" id="ARBA00022640"/>
    </source>
</evidence>
<dbReference type="OrthoDB" id="2423964at2759"/>
<evidence type="ECO:0000256" key="6">
    <source>
        <dbReference type="ARBA" id="ARBA00022723"/>
    </source>
</evidence>
<feature type="compositionally biased region" description="Low complexity" evidence="17">
    <location>
        <begin position="44"/>
        <end position="58"/>
    </location>
</feature>
<comment type="cofactor">
    <cofactor evidence="15">
        <name>Zn(2+)</name>
        <dbReference type="ChEBI" id="CHEBI:29105"/>
    </cofactor>
    <text evidence="15">Binds 1 zinc ion per subunit.</text>
</comment>
<gene>
    <name evidence="19" type="ORF">EZV62_011975</name>
</gene>
<keyword evidence="13 15" id="KW-0496">Mitochondrion</keyword>
<reference evidence="20" key="1">
    <citation type="journal article" date="2019" name="Gigascience">
        <title>De novo genome assembly of the endangered Acer yangbiense, a plant species with extremely small populations endemic to Yunnan Province, China.</title>
        <authorList>
            <person name="Yang J."/>
            <person name="Wariss H.M."/>
            <person name="Tao L."/>
            <person name="Zhang R."/>
            <person name="Yun Q."/>
            <person name="Hollingsworth P."/>
            <person name="Dao Z."/>
            <person name="Luo G."/>
            <person name="Guo H."/>
            <person name="Ma Y."/>
            <person name="Sun W."/>
        </authorList>
    </citation>
    <scope>NUCLEOTIDE SEQUENCE [LARGE SCALE GENOMIC DNA]</scope>
    <source>
        <strain evidence="20">cv. Malutang</strain>
    </source>
</reference>
<organism evidence="19 20">
    <name type="scientific">Acer yangbiense</name>
    <dbReference type="NCBI Taxonomy" id="1000413"/>
    <lineage>
        <taxon>Eukaryota</taxon>
        <taxon>Viridiplantae</taxon>
        <taxon>Streptophyta</taxon>
        <taxon>Embryophyta</taxon>
        <taxon>Tracheophyta</taxon>
        <taxon>Spermatophyta</taxon>
        <taxon>Magnoliopsida</taxon>
        <taxon>eudicotyledons</taxon>
        <taxon>Gunneridae</taxon>
        <taxon>Pentapetalae</taxon>
        <taxon>rosids</taxon>
        <taxon>malvids</taxon>
        <taxon>Sapindales</taxon>
        <taxon>Sapindaceae</taxon>
        <taxon>Hippocastanoideae</taxon>
        <taxon>Acereae</taxon>
        <taxon>Acer</taxon>
    </lineage>
</organism>
<dbReference type="SUPFAM" id="SSF50447">
    <property type="entry name" value="Translation proteins"/>
    <property type="match status" value="1"/>
</dbReference>
<dbReference type="GO" id="GO:0000049">
    <property type="term" value="F:tRNA binding"/>
    <property type="evidence" value="ECO:0007669"/>
    <property type="project" value="UniProtKB-KW"/>
</dbReference>
<sequence>MGGLQHSLLSINGGKSLIVLFPSSSSSSATTFWFPKPAHSSAISTDSESHQFSSSSESGMNPDNSKPLEIHSSDSFEIQKEKSPSKTQSPHSSDIFQIQEEKSPSKTQSPDLFAQQNPVSVTECIVTRTLARFSPSISPSRHCLLKEARSVQFRTRSTPASVQPVTEELEDKSKDSSVSGDSIRQRFLDFYASRGHKILPSSSLVPDDPTVLLTIAGMLQFKPIFLGKAPRQVPRATTSQKCIRTNDVENVGRTSRHHTFFEMLGNFSFGDYFKKEAIKWAWELSTKEYGLPARRLWISVYEDDDEAFEIWNKEIGVPVERILRMGEEDNFWTSGVTGPCGPCSEIYYDFCPERGYSDVDLGDGTRFIEFYNLVFMQYNKKDDGSLEPLKQKNIDTGLGLERMARILQKVPNNYETDLIYPIIEKASELANVSYATADDDTKLNLKIIGDHMRAIVYLVSDGVFPSNIGRGYIVRRLIRRAVRTGRLLGIKGDGRGDLEGAFLPSIAEKVIELSTHIDSDVKGKAPRILEELKREELRFVQTLERGEKLLDQMLAEALLSAQENGTVPCLSGKVAFLLYDTYGFPVEITTEVADERGVSIDMNGFDIEMENQRRQSQAAHNVVKLSVENDSDLAEKITDTEFLGYDSLSAKAVVESLVVNGKSVIRVSEGSDVEVLLNRTPFYAESGGQIGDHGFLYVTQGNEQQTAVVEIKDVQKSLGNIFVHKGTIREGVLEVGKEVEATVDPNLRQRAKVHHTATHLLQAALKKVIGQETSQAGSLVAFERLRFDFNFHRPLLDTELEEIEGLINGWIGDATLLQTKVMPLTDAKNAGAIAMFGEKYGEQVRVVEVPGVSMELCGGTHVSNTAEIRAFKIISEQGIASGVRRIEAVAGESFIEYINARDSHMKHLCSTLKVKAEEVTTRVENLIEELRAARNEVAALRAKAAVYKASIISSKAFTVGTSKEIRVLVECMDDIDADSLKSAAEYLVDTLEDPAAVILGSCPDEGKVSLVAAFTKGVVDLGIQAGKFIGPVAKLCGGGGGGRPNFAQAGGRKPENLPSALEKARADLVSILSEKAS</sequence>
<dbReference type="InterPro" id="IPR027522">
    <property type="entry name" value="Ala_tRNA_synth_plant"/>
</dbReference>
<evidence type="ECO:0000256" key="12">
    <source>
        <dbReference type="ARBA" id="ARBA00022946"/>
    </source>
</evidence>
<dbReference type="CDD" id="cd00673">
    <property type="entry name" value="AlaRS_core"/>
    <property type="match status" value="1"/>
</dbReference>
<dbReference type="GO" id="GO:0005524">
    <property type="term" value="F:ATP binding"/>
    <property type="evidence" value="ECO:0007669"/>
    <property type="project" value="UniProtKB-UniRule"/>
</dbReference>
<evidence type="ECO:0000256" key="15">
    <source>
        <dbReference type="HAMAP-Rule" id="MF_03134"/>
    </source>
</evidence>
<dbReference type="AlphaFoldDB" id="A0A5C7I6Y5"/>
<dbReference type="NCBIfam" id="TIGR00344">
    <property type="entry name" value="alaS"/>
    <property type="match status" value="1"/>
</dbReference>
<keyword evidence="5 15" id="KW-0934">Plastid</keyword>
<dbReference type="GO" id="GO:0006419">
    <property type="term" value="P:alanyl-tRNA aminoacylation"/>
    <property type="evidence" value="ECO:0007669"/>
    <property type="project" value="UniProtKB-UniRule"/>
</dbReference>
<keyword evidence="7 15" id="KW-0547">Nucleotide-binding</keyword>
<comment type="catalytic activity">
    <reaction evidence="15">
        <text>tRNA(Ala) + L-alanine + ATP = L-alanyl-tRNA(Ala) + AMP + diphosphate</text>
        <dbReference type="Rhea" id="RHEA:12540"/>
        <dbReference type="Rhea" id="RHEA-COMP:9657"/>
        <dbReference type="Rhea" id="RHEA-COMP:9923"/>
        <dbReference type="ChEBI" id="CHEBI:30616"/>
        <dbReference type="ChEBI" id="CHEBI:33019"/>
        <dbReference type="ChEBI" id="CHEBI:57972"/>
        <dbReference type="ChEBI" id="CHEBI:78442"/>
        <dbReference type="ChEBI" id="CHEBI:78497"/>
        <dbReference type="ChEBI" id="CHEBI:456215"/>
        <dbReference type="EC" id="6.1.1.7"/>
    </reaction>
</comment>
<dbReference type="FunFam" id="3.30.930.10:FF:000004">
    <property type="entry name" value="Alanine--tRNA ligase"/>
    <property type="match status" value="1"/>
</dbReference>
<evidence type="ECO:0000256" key="17">
    <source>
        <dbReference type="SAM" id="MobiDB-lite"/>
    </source>
</evidence>
<dbReference type="FunFam" id="3.30.54.20:FF:000001">
    <property type="entry name" value="Alanine--tRNA ligase"/>
    <property type="match status" value="1"/>
</dbReference>
<protein>
    <recommendedName>
        <fullName evidence="15">Probable alanine--tRNA ligase, chloroplastic</fullName>
        <ecNumber evidence="15">6.1.1.7</ecNumber>
    </recommendedName>
    <alternativeName>
        <fullName evidence="15">Alanyl-tRNA synthetase</fullName>
        <shortName evidence="15">AlaRS</shortName>
    </alternativeName>
</protein>
<dbReference type="InterPro" id="IPR023033">
    <property type="entry name" value="Ala_tRNA_ligase_euk/bac"/>
</dbReference>
<accession>A0A5C7I6Y5</accession>
<evidence type="ECO:0000256" key="10">
    <source>
        <dbReference type="ARBA" id="ARBA00022884"/>
    </source>
</evidence>
<dbReference type="Gene3D" id="2.40.30.130">
    <property type="match status" value="1"/>
</dbReference>
<evidence type="ECO:0000256" key="16">
    <source>
        <dbReference type="SAM" id="Coils"/>
    </source>
</evidence>
<keyword evidence="9 15" id="KW-0067">ATP-binding</keyword>
<feature type="binding site" evidence="15">
    <location>
        <position position="759"/>
    </location>
    <ligand>
        <name>Zn(2+)</name>
        <dbReference type="ChEBI" id="CHEBI:29105"/>
    </ligand>
</feature>
<dbReference type="HAMAP" id="MF_00036_B">
    <property type="entry name" value="Ala_tRNA_synth_B"/>
    <property type="match status" value="1"/>
</dbReference>
<feature type="compositionally biased region" description="Basic and acidic residues" evidence="17">
    <location>
        <begin position="66"/>
        <end position="84"/>
    </location>
</feature>
<evidence type="ECO:0000313" key="19">
    <source>
        <dbReference type="EMBL" id="TXG64981.1"/>
    </source>
</evidence>
<dbReference type="PROSITE" id="PS50860">
    <property type="entry name" value="AA_TRNA_LIGASE_II_ALA"/>
    <property type="match status" value="1"/>
</dbReference>
<comment type="function">
    <text evidence="15">Catalyzes the attachment of alanine to tRNA(Ala) in a two-step reaction: alanine is first activated by ATP to form Ala-AMP and then transferred to the acceptor end of tRNA(Ala). Also edits incorrectly charged tRNA(Ala) via its editing domain.</text>
</comment>
<evidence type="ECO:0000256" key="14">
    <source>
        <dbReference type="ARBA" id="ARBA00023146"/>
    </source>
</evidence>
<keyword evidence="12" id="KW-0809">Transit peptide</keyword>
<dbReference type="Gene3D" id="3.30.980.10">
    <property type="entry name" value="Threonyl-trna Synthetase, Chain A, domain 2"/>
    <property type="match status" value="1"/>
</dbReference>
<feature type="coiled-coil region" evidence="16">
    <location>
        <begin position="909"/>
        <end position="950"/>
    </location>
</feature>
<dbReference type="InterPro" id="IPR003156">
    <property type="entry name" value="DHHA1_dom"/>
</dbReference>
<evidence type="ECO:0000256" key="7">
    <source>
        <dbReference type="ARBA" id="ARBA00022741"/>
    </source>
</evidence>
<dbReference type="SUPFAM" id="SSF55186">
    <property type="entry name" value="ThrRS/AlaRS common domain"/>
    <property type="match status" value="1"/>
</dbReference>
<feature type="binding site" evidence="15">
    <location>
        <position position="861"/>
    </location>
    <ligand>
        <name>Zn(2+)</name>
        <dbReference type="ChEBI" id="CHEBI:29105"/>
    </ligand>
</feature>
<dbReference type="EC" id="6.1.1.7" evidence="15"/>
<dbReference type="InterPro" id="IPR050058">
    <property type="entry name" value="Ala-tRNA_ligase"/>
</dbReference>
<dbReference type="InterPro" id="IPR009000">
    <property type="entry name" value="Transl_B-barrel_sf"/>
</dbReference>
<evidence type="ECO:0000256" key="11">
    <source>
        <dbReference type="ARBA" id="ARBA00022917"/>
    </source>
</evidence>
<dbReference type="PANTHER" id="PTHR11777">
    <property type="entry name" value="ALANYL-TRNA SYNTHETASE"/>
    <property type="match status" value="1"/>
</dbReference>
<dbReference type="FunFam" id="2.40.30.130:FF:000007">
    <property type="entry name" value="Probable alanine--tRNA ligase, chloroplastic"/>
    <property type="match status" value="1"/>
</dbReference>
<keyword evidence="14 15" id="KW-0030">Aminoacyl-tRNA synthetase</keyword>
<dbReference type="GO" id="GO:0002161">
    <property type="term" value="F:aminoacyl-tRNA deacylase activity"/>
    <property type="evidence" value="ECO:0007669"/>
    <property type="project" value="TreeGrafter"/>
</dbReference>
<keyword evidence="3 15" id="KW-0820">tRNA-binding</keyword>
<keyword evidence="20" id="KW-1185">Reference proteome</keyword>
<dbReference type="InterPro" id="IPR012947">
    <property type="entry name" value="tRNA_SAD"/>
</dbReference>
<dbReference type="EMBL" id="VAHF01000004">
    <property type="protein sequence ID" value="TXG64981.1"/>
    <property type="molecule type" value="Genomic_DNA"/>
</dbReference>
<evidence type="ECO:0000256" key="2">
    <source>
        <dbReference type="ARBA" id="ARBA00022528"/>
    </source>
</evidence>
<evidence type="ECO:0000256" key="9">
    <source>
        <dbReference type="ARBA" id="ARBA00022840"/>
    </source>
</evidence>
<dbReference type="Pfam" id="PF02272">
    <property type="entry name" value="DHHA1"/>
    <property type="match status" value="1"/>
</dbReference>
<comment type="similarity">
    <text evidence="1">Belongs to the class-II aminoacyl-tRNA synthetase family. Alax-L subfamily.</text>
</comment>
<dbReference type="Pfam" id="PF01411">
    <property type="entry name" value="tRNA-synt_2c"/>
    <property type="match status" value="1"/>
</dbReference>
<comment type="caution">
    <text evidence="19">The sequence shown here is derived from an EMBL/GenBank/DDBJ whole genome shotgun (WGS) entry which is preliminary data.</text>
</comment>
<dbReference type="FunFam" id="3.30.980.10:FF:000004">
    <property type="entry name" value="Alanine--tRNA ligase, cytoplasmic"/>
    <property type="match status" value="1"/>
</dbReference>
<dbReference type="Gene3D" id="3.30.54.20">
    <property type="match status" value="1"/>
</dbReference>
<dbReference type="PRINTS" id="PR00980">
    <property type="entry name" value="TRNASYNTHALA"/>
</dbReference>
<dbReference type="PANTHER" id="PTHR11777:SF9">
    <property type="entry name" value="ALANINE--TRNA LIGASE, CYTOPLASMIC"/>
    <property type="match status" value="1"/>
</dbReference>
<dbReference type="GO" id="GO:0009507">
    <property type="term" value="C:chloroplast"/>
    <property type="evidence" value="ECO:0007669"/>
    <property type="project" value="UniProtKB-SubCell"/>
</dbReference>
<feature type="compositionally biased region" description="Polar residues" evidence="17">
    <location>
        <begin position="155"/>
        <end position="164"/>
    </location>
</feature>